<dbReference type="RefSeq" id="WP_053188096.1">
    <property type="nucleotide sequence ID" value="NZ_LGIA01000208.1"/>
</dbReference>
<reference evidence="4" key="1">
    <citation type="submission" date="2015-07" db="EMBL/GenBank/DDBJ databases">
        <title>Genome sequencing of Sunxiuqinia dokdonensis strain SK.</title>
        <authorList>
            <person name="Ahn S."/>
            <person name="Kim B.-C."/>
        </authorList>
    </citation>
    <scope>NUCLEOTIDE SEQUENCE [LARGE SCALE GENOMIC DNA]</scope>
    <source>
        <strain evidence="4">SK</strain>
    </source>
</reference>
<dbReference type="InterPro" id="IPR010496">
    <property type="entry name" value="AL/BT2_dom"/>
</dbReference>
<proteinExistence type="predicted"/>
<evidence type="ECO:0000259" key="2">
    <source>
        <dbReference type="Pfam" id="PF06439"/>
    </source>
</evidence>
<evidence type="ECO:0000313" key="4">
    <source>
        <dbReference type="Proteomes" id="UP000036958"/>
    </source>
</evidence>
<protein>
    <recommendedName>
        <fullName evidence="2">3-keto-alpha-glucoside-1,2-lyase/3-keto-2-hydroxy-glucal hydratase domain-containing protein</fullName>
    </recommendedName>
</protein>
<dbReference type="Gene3D" id="2.60.120.560">
    <property type="entry name" value="Exo-inulinase, domain 1"/>
    <property type="match status" value="1"/>
</dbReference>
<sequence length="246" mass="28907">MKLKLNIVLLSFLISSVAFSQDDFVSLFNGVNLDGWVEKKAPRDRNYIFFRVIDGTIMANSLNNPEHEYAWLYSEKEYADFELKFQFRAFKTSAGNSGVQLRSRYDDEKYWMNGPQVDIHPPEPWRTGMIWDETRGNQRWIFPNIPKNAWVNESMQRKTPLFYYAEETNQWNLMRIRCVGTSIEVWLNGMKITNYKGDGTLNDETHLNLNVGMKGHIAFQIHEKDALILQFKEIYIQELEVPAEAF</sequence>
<dbReference type="AlphaFoldDB" id="A0A0L8V3B9"/>
<dbReference type="GO" id="GO:0016787">
    <property type="term" value="F:hydrolase activity"/>
    <property type="evidence" value="ECO:0007669"/>
    <property type="project" value="InterPro"/>
</dbReference>
<keyword evidence="1" id="KW-0732">Signal</keyword>
<dbReference type="Proteomes" id="UP000036958">
    <property type="component" value="Unassembled WGS sequence"/>
</dbReference>
<keyword evidence="4" id="KW-1185">Reference proteome</keyword>
<feature type="domain" description="3-keto-alpha-glucoside-1,2-lyase/3-keto-2-hydroxy-glucal hydratase" evidence="2">
    <location>
        <begin position="23"/>
        <end position="236"/>
    </location>
</feature>
<dbReference type="EMBL" id="LGIA01000208">
    <property type="protein sequence ID" value="KOH42863.1"/>
    <property type="molecule type" value="Genomic_DNA"/>
</dbReference>
<name>A0A0L8V3B9_9BACT</name>
<accession>A0A0L8V3B9</accession>
<feature type="chain" id="PRO_5005591321" description="3-keto-alpha-glucoside-1,2-lyase/3-keto-2-hydroxy-glucal hydratase domain-containing protein" evidence="1">
    <location>
        <begin position="21"/>
        <end position="246"/>
    </location>
</feature>
<comment type="caution">
    <text evidence="3">The sequence shown here is derived from an EMBL/GenBank/DDBJ whole genome shotgun (WGS) entry which is preliminary data.</text>
</comment>
<dbReference type="STRING" id="1409788.NC99_43060"/>
<dbReference type="OrthoDB" id="996574at2"/>
<organism evidence="3 4">
    <name type="scientific">Sunxiuqinia dokdonensis</name>
    <dbReference type="NCBI Taxonomy" id="1409788"/>
    <lineage>
        <taxon>Bacteria</taxon>
        <taxon>Pseudomonadati</taxon>
        <taxon>Bacteroidota</taxon>
        <taxon>Bacteroidia</taxon>
        <taxon>Marinilabiliales</taxon>
        <taxon>Prolixibacteraceae</taxon>
        <taxon>Sunxiuqinia</taxon>
    </lineage>
</organism>
<evidence type="ECO:0000313" key="3">
    <source>
        <dbReference type="EMBL" id="KOH42863.1"/>
    </source>
</evidence>
<evidence type="ECO:0000256" key="1">
    <source>
        <dbReference type="SAM" id="SignalP"/>
    </source>
</evidence>
<gene>
    <name evidence="3" type="ORF">NC99_43060</name>
</gene>
<dbReference type="Pfam" id="PF06439">
    <property type="entry name" value="3keto-disac_hyd"/>
    <property type="match status" value="1"/>
</dbReference>
<feature type="signal peptide" evidence="1">
    <location>
        <begin position="1"/>
        <end position="20"/>
    </location>
</feature>